<accession>A0A9D4NX56</accession>
<evidence type="ECO:0000313" key="2">
    <source>
        <dbReference type="EMBL" id="KAH7639812.1"/>
    </source>
</evidence>
<dbReference type="AlphaFoldDB" id="A0A9D4NX56"/>
<protein>
    <submittedName>
        <fullName evidence="2">Uncharacterized protein</fullName>
    </submittedName>
</protein>
<comment type="caution">
    <text evidence="2">The sequence shown here is derived from an EMBL/GenBank/DDBJ whole genome shotgun (WGS) entry which is preliminary data.</text>
</comment>
<dbReference type="InterPro" id="IPR029044">
    <property type="entry name" value="Nucleotide-diphossugar_trans"/>
</dbReference>
<dbReference type="SUPFAM" id="SSF53448">
    <property type="entry name" value="Nucleotide-diphospho-sugar transferases"/>
    <property type="match status" value="1"/>
</dbReference>
<gene>
    <name evidence="2" type="ORF">HUG17_3845</name>
</gene>
<feature type="compositionally biased region" description="Low complexity" evidence="1">
    <location>
        <begin position="192"/>
        <end position="208"/>
    </location>
</feature>
<dbReference type="Proteomes" id="UP000828236">
    <property type="component" value="Unassembled WGS sequence"/>
</dbReference>
<evidence type="ECO:0000256" key="1">
    <source>
        <dbReference type="SAM" id="MobiDB-lite"/>
    </source>
</evidence>
<proteinExistence type="predicted"/>
<reference evidence="2" key="1">
    <citation type="submission" date="2020-06" db="EMBL/GenBank/DDBJ databases">
        <authorList>
            <person name="Ji K."/>
            <person name="Li J."/>
        </authorList>
    </citation>
    <scope>NUCLEOTIDE SEQUENCE</scope>
    <source>
        <strain evidence="2">JKM2019</strain>
        <tissue evidence="2">Whole body</tissue>
    </source>
</reference>
<dbReference type="PANTHER" id="PTHR11183">
    <property type="entry name" value="GLYCOGENIN SUBFAMILY MEMBER"/>
    <property type="match status" value="1"/>
</dbReference>
<feature type="region of interest" description="Disordered" evidence="1">
    <location>
        <begin position="191"/>
        <end position="212"/>
    </location>
</feature>
<feature type="region of interest" description="Disordered" evidence="1">
    <location>
        <begin position="27"/>
        <end position="59"/>
    </location>
</feature>
<organism evidence="2">
    <name type="scientific">Dermatophagoides farinae</name>
    <name type="common">American house dust mite</name>
    <dbReference type="NCBI Taxonomy" id="6954"/>
    <lineage>
        <taxon>Eukaryota</taxon>
        <taxon>Metazoa</taxon>
        <taxon>Ecdysozoa</taxon>
        <taxon>Arthropoda</taxon>
        <taxon>Chelicerata</taxon>
        <taxon>Arachnida</taxon>
        <taxon>Acari</taxon>
        <taxon>Acariformes</taxon>
        <taxon>Sarcoptiformes</taxon>
        <taxon>Astigmata</taxon>
        <taxon>Psoroptidia</taxon>
        <taxon>Analgoidea</taxon>
        <taxon>Pyroglyphidae</taxon>
        <taxon>Dermatophagoidinae</taxon>
        <taxon>Dermatophagoides</taxon>
    </lineage>
</organism>
<sequence>MKKFKIPNNIPMISPIISSFETTTVMPSSSSSSMNSLNIENERKQQQQKSSTTMTNTVVSGEKSNEIEILAENKLCRSCSKLLMEKTILTMQECMKNLLTIVDTNILREYNQQQQQQQQQNVNNNDNKNGCEIGMKNLMIDDDHDTMDGNIGGETNVKVLNDNNRLLLGKQQCKKINGTILMDKQNVSKYHQQQQQQQQQQQNRQQNQKHGSSIIPICQHYHDDDDGNSNINDNDNRIAFEVQKQQQQQQQQQKQKKSYQSALNNELIIEKFSEQQNGQNKHYHMQQKQQQQQQQQHQHQNNTTNYSSSIMVRNHQLESNFKINNAENKEIQSSNSLLRQHDDNRSAINISADQLSTVKMVVDDHNQKSIQSMNKNIMENGKSKSTLMNMMIDSSSKTNNNNNNDDHFHHQHDHHDSPFAYVTIVTNNLQAINAIIMANSLYYYNNHNLTIYHDDDDNQDGNSRIFNIRKHYRIPLIVFINNNCDHQQEHIDHKILVLINKFFDQVIELKSNDFALLNNESLGIRHLKVNLWKYLSQRGYRKCIYLESNTLIVGNISNLFHEYSELAASVDCFFPDYFNCSVFVFEPNEQTYRQLIHFGSSSHRFLLQSNADDASKFEDDPLDEMTLLNEFFRPKWNRLSFIYNFVRNDLSYTQQSAYFRFGENIRVVNFGNCRNYRIITNNHHQHNHNNNHNNEKNFSLQPWDYKFDLSRASLLINNDDDDDCNNPFEHNAIDDYAKFYLLIFVRRVWPFISMNLIPLMIEIQNHGENQHQRNGWSVMDVVLLIGSRIDNDNRISTLSSSLSQPLLLTHHRRLSCSNFDQNPFTLRRISTSTMNDNNDRIFNDNNNNNNNNNDTDNNDNVVRINVISNHENQTEKEFESSNVQEFFSDGGVTMTIDNNNGGDDGKGYVLNFNDKHNTELQSNPIDTRQMNDEDEKIITVTQKQIDNKNKDDWERGQIDWMHQHQSDKIIDRLLTKF</sequence>
<feature type="region of interest" description="Disordered" evidence="1">
    <location>
        <begin position="277"/>
        <end position="303"/>
    </location>
</feature>
<dbReference type="InterPro" id="IPR050587">
    <property type="entry name" value="GNT1/Glycosyltrans_8"/>
</dbReference>
<reference evidence="2" key="2">
    <citation type="journal article" date="2021" name="World Allergy Organ. J.">
        <title>Chromosome-level assembly of Dermatophagoides farinae genome and transcriptome reveals two novel allergens Der f 37 and Der f 39.</title>
        <authorList>
            <person name="Chen J."/>
            <person name="Cai Z."/>
            <person name="Fan D."/>
            <person name="Hu J."/>
            <person name="Hou Y."/>
            <person name="He Y."/>
            <person name="Zhang Z."/>
            <person name="Zhao Z."/>
            <person name="Gao P."/>
            <person name="Hu W."/>
            <person name="Sun J."/>
            <person name="Li J."/>
            <person name="Ji K."/>
        </authorList>
    </citation>
    <scope>NUCLEOTIDE SEQUENCE</scope>
    <source>
        <strain evidence="2">JKM2019</strain>
    </source>
</reference>
<dbReference type="EMBL" id="SDOV01000007">
    <property type="protein sequence ID" value="KAH7639812.1"/>
    <property type="molecule type" value="Genomic_DNA"/>
</dbReference>
<feature type="compositionally biased region" description="Low complexity" evidence="1">
    <location>
        <begin position="286"/>
        <end position="303"/>
    </location>
</feature>
<dbReference type="Gene3D" id="3.90.550.10">
    <property type="entry name" value="Spore Coat Polysaccharide Biosynthesis Protein SpsA, Chain A"/>
    <property type="match status" value="1"/>
</dbReference>
<name>A0A9D4NX56_DERFA</name>